<keyword evidence="1" id="KW-0732">Signal</keyword>
<dbReference type="Proteomes" id="UP000218811">
    <property type="component" value="Unassembled WGS sequence"/>
</dbReference>
<proteinExistence type="predicted"/>
<evidence type="ECO:0000313" key="2">
    <source>
        <dbReference type="EMBL" id="PCH45107.1"/>
    </source>
</evidence>
<organism evidence="2 3">
    <name type="scientific">Wolfiporia cocos (strain MD-104)</name>
    <name type="common">Brown rot fungus</name>
    <dbReference type="NCBI Taxonomy" id="742152"/>
    <lineage>
        <taxon>Eukaryota</taxon>
        <taxon>Fungi</taxon>
        <taxon>Dikarya</taxon>
        <taxon>Basidiomycota</taxon>
        <taxon>Agaricomycotina</taxon>
        <taxon>Agaricomycetes</taxon>
        <taxon>Polyporales</taxon>
        <taxon>Phaeolaceae</taxon>
        <taxon>Wolfiporia</taxon>
    </lineage>
</organism>
<dbReference type="AlphaFoldDB" id="A0A2H3K9M0"/>
<accession>A0A2H3K9M0</accession>
<reference evidence="2 3" key="1">
    <citation type="journal article" date="2012" name="Science">
        <title>The Paleozoic origin of enzymatic lignin decomposition reconstructed from 31 fungal genomes.</title>
        <authorList>
            <person name="Floudas D."/>
            <person name="Binder M."/>
            <person name="Riley R."/>
            <person name="Barry K."/>
            <person name="Blanchette R.A."/>
            <person name="Henrissat B."/>
            <person name="Martinez A.T."/>
            <person name="Otillar R."/>
            <person name="Spatafora J.W."/>
            <person name="Yadav J.S."/>
            <person name="Aerts A."/>
            <person name="Benoit I."/>
            <person name="Boyd A."/>
            <person name="Carlson A."/>
            <person name="Copeland A."/>
            <person name="Coutinho P.M."/>
            <person name="de Vries R.P."/>
            <person name="Ferreira P."/>
            <person name="Findley K."/>
            <person name="Foster B."/>
            <person name="Gaskell J."/>
            <person name="Glotzer D."/>
            <person name="Gorecki P."/>
            <person name="Heitman J."/>
            <person name="Hesse C."/>
            <person name="Hori C."/>
            <person name="Igarashi K."/>
            <person name="Jurgens J.A."/>
            <person name="Kallen N."/>
            <person name="Kersten P."/>
            <person name="Kohler A."/>
            <person name="Kuees U."/>
            <person name="Kumar T.K.A."/>
            <person name="Kuo A."/>
            <person name="LaButti K."/>
            <person name="Larrondo L.F."/>
            <person name="Lindquist E."/>
            <person name="Ling A."/>
            <person name="Lombard V."/>
            <person name="Lucas S."/>
            <person name="Lundell T."/>
            <person name="Martin R."/>
            <person name="McLaughlin D.J."/>
            <person name="Morgenstern I."/>
            <person name="Morin E."/>
            <person name="Murat C."/>
            <person name="Nagy L.G."/>
            <person name="Nolan M."/>
            <person name="Ohm R.A."/>
            <person name="Patyshakuliyeva A."/>
            <person name="Rokas A."/>
            <person name="Ruiz-Duenas F.J."/>
            <person name="Sabat G."/>
            <person name="Salamov A."/>
            <person name="Samejima M."/>
            <person name="Schmutz J."/>
            <person name="Slot J.C."/>
            <person name="St John F."/>
            <person name="Stenlid J."/>
            <person name="Sun H."/>
            <person name="Sun S."/>
            <person name="Syed K."/>
            <person name="Tsang A."/>
            <person name="Wiebenga A."/>
            <person name="Young D."/>
            <person name="Pisabarro A."/>
            <person name="Eastwood D.C."/>
            <person name="Martin F."/>
            <person name="Cullen D."/>
            <person name="Grigoriev I.V."/>
            <person name="Hibbett D.S."/>
        </authorList>
    </citation>
    <scope>NUCLEOTIDE SEQUENCE [LARGE SCALE GENOMIC DNA]</scope>
    <source>
        <strain evidence="2 3">MD-104</strain>
    </source>
</reference>
<gene>
    <name evidence="2" type="ORF">WOLCODRAFT_19368</name>
</gene>
<name>A0A2H3K9M0_WOLCO</name>
<feature type="chain" id="PRO_5013615089" evidence="1">
    <location>
        <begin position="22"/>
        <end position="329"/>
    </location>
</feature>
<evidence type="ECO:0000313" key="3">
    <source>
        <dbReference type="Proteomes" id="UP000218811"/>
    </source>
</evidence>
<protein>
    <submittedName>
        <fullName evidence="2">Uncharacterized protein</fullName>
    </submittedName>
</protein>
<sequence>MSCPNEHALATFASSLTCVHLLSLSALPNSCHVHYHLTNLLHATVLVINNIITEHKATVVTATPEATPKATPEPTPEPTAATIAHRIAKITQHISSLLVLLQQLSSIISTVPTGNQAAIKDQVLAMLGTSAEQPVNETHILCHKCTASPPPMNSTVQFHPQFGTAVLLGPMWSSETLVQHRLNAFSCTYHDIAQRWVTDAGTSADTAYEVTTTTILKLVHLLSDHIGANQFPAIVRHVAIQGIPWRGTSAPHISCIVMAATSSVTAYADNVHPRMHATIAVMHTLDSGIRHATHDVNAEAWPGTQLPTPTNVWGTPHHVWFMMHIKVVR</sequence>
<evidence type="ECO:0000256" key="1">
    <source>
        <dbReference type="SAM" id="SignalP"/>
    </source>
</evidence>
<keyword evidence="3" id="KW-1185">Reference proteome</keyword>
<dbReference type="EMBL" id="KB468168">
    <property type="protein sequence ID" value="PCH45107.1"/>
    <property type="molecule type" value="Genomic_DNA"/>
</dbReference>
<feature type="signal peptide" evidence="1">
    <location>
        <begin position="1"/>
        <end position="21"/>
    </location>
</feature>